<feature type="region of interest" description="Disordered" evidence="7">
    <location>
        <begin position="1024"/>
        <end position="1053"/>
    </location>
</feature>
<feature type="non-terminal residue" evidence="14">
    <location>
        <position position="1"/>
    </location>
</feature>
<evidence type="ECO:0000256" key="3">
    <source>
        <dbReference type="ARBA" id="ARBA00023015"/>
    </source>
</evidence>
<dbReference type="Gene3D" id="1.25.40.840">
    <property type="entry name" value="CCR4-NOT transcription complex subunit 1 TTP binding domain"/>
    <property type="match status" value="1"/>
</dbReference>
<sequence>FVQKFGFECERHLYRCLFQCVLQTPSNDSNRIALLQQLCSDLGSLFEKPNFVTLVRYALNKSTKVDCDSSSLEKKVEESDEQPSNNASLINRINEICKCLKLTETEKFAFFFAFDEYKCCEREVDFSKCQFSTSSELTHYLLTQLYSSNDPLAKSLAEKIAEQLSVTVPSDKKSVAFLHSPFCESLGMESNVSAAVSSLTEDQIANMLINESGVQLNSEILSQFVVTPKLCAKLLFAVCENSRQQETGTSQRQGADDIDVLANLCREFLPSASPLMDIIQAIDTEACVSSNSKIFNSKMYGKAGQAFTRFWQFCVNLCNTDKQGISILGVLFFGKLWTYNIEFQFGFVVNCIKNQLVSKLLSAGPTGSNSNMADISQTVPHLDALKCQPDFDTNLELCNWRYQKVYQILMDLSTANSALTQPNQSSTGNMFFAQILELFKWPLQHCPDLVTLGLLGSQYNHSVQYTCRNEILNLAVPAFLSTHPNSAIILHTIWNVPETVAGANSSSNSNQWAKQVLLQSMCDYYTKSPAEEQQQRLSRILDVAQDLKALSLLLNSNMYPFVIDLACLASRREYLKLDKWLMDKIQSNGEPFINACVLFLNRRCHALLGGAKALDSGPGTLGSNLPSETLASMLACLHTFIINAAGNNSQPSLSGPTISQELSETILTMVANSSLLLQKVPRQPPPGVISNPVVVKTPLNTTPQSSAAADLGLSSLSITNSTNSFNQARPPFNTSLPAVVQPQVQQALNAASMANQQPERLRQMMADLSNIFPEMPQNVSQEIEKEADSYFQRIYNQSSTSSMTIDEVLEMLKKFQDSSVKRERDVFSCMIRNLFKEYCYFPQYPDKELLITAQLFGGIIQMGLVKYMGLVVALRYVLEALRKPYGSKMYYFGIAALDRFKTKLKEYPLYCQHLASIPHFREFPPQLLEYIEYGRQEPAVRNSLGTGITQPNLVPSVTPPPSSLHQPLPGVTSGLGTGFGNPLSIGVIGSMGEMSSTHGAIGTMSAQPIGSLSQTPTKIISNSTGVIGPNPAITSSTGTTVQTSSTSTNSRPSIANATNIDTLLAAGETIYQTPPEAILDKVAFIVNNLSQMNLQQKTEEFKEVIGKDDTYYGWIAQYFVMKRASIEPNFHTLYANFIEVMKISELTKLVIKETYRNIKVLLRSDKEIANFSDRSLLKNLGHWLGMLTLAKNKAILAIDLNLKDLLIEAYHKGTQELLYVVPFIAKILESCAKSKVFKPPNPWTMGIVKALVELHQEPNLKLNLKFEVEVLCKTLNLDINELCGKSTILKNEEAANRVMQDQQLAGGAKNVQQATQPTQPAPSSTTQSLVSQVQLSQQVPQPQLAPSQIQLSLSLSQQSLPSLLQPTVDHTVSHHATSPQLTVQQQVAPVASAPLPLTQSSITSSPLHLFNYHEINVNSIAGLASHIVIQASLPLLQMNAALKQFVRPAIERAVQEWIQPVVERSIKISLTTAEQIIKKDFALESDESKMCLAAQYLVRNLTAGMAMITSKETLYVTISNNLITAFSRNCAPNITKELIEATANTIANDNIDLACCFIQKTAIEKAIPELDKRLAQEYELRRKARAEGRRYCDPGVLTYQAERMPEAIRLKVGSVTPQQFQVYEELGKNIPGFVSPIPDVMVSGMNTTVSTSAQVPIRNLVSANSAMNQQFLPNMVSNVGSTIPAVSTTSMSGAVNVPLVVPPTIPSFSSDAPPAVDSGLVNLYDKVIAELEQLLQQFMQAMQPPSLITTMHSILESVLNSRNNPRDIVGTVTLIQKVLDALGELIVNAESGIVEIVLLMRARDLYIVILKVLADGRAYGHQWTTKQITKIVLDRLLVQSSPNPPLPDELFDMLIRSLLINISLMDHHLARLIETTQSPMALAFTLQFIKIYGPQGIHENEVPNIIAALIKISKNVGATNHLALEIHQILESLRGSTSQPPSIAGEASPFQMQATNQTRDYDSDPPEFLEKTERLLREWINLYHSTANLNKVFHIYVQSMNNQGILKTDDSITRFFRMSTEICVELTYRFLSAQQNQSNQAVVEVRAKCFNTLDAFAHLIVMLVKYSGTNAGTASESNAKLNLLKKVLGIIASVVCQDQEIRNEQFQHLAYYRILIILFMELTLGTNNLGISTSSQSIQHQLGFGAVGSNHLDPSFENIQLQVLNAFCQTLLILKPSKVPSFAFAWLDFISHRTFMEKCLNGPNSINAGVLTKGWPLYAQLLIELIKFESPFLRNVELPNSVDLLYKGTLKVLLILLHDFPEFLCEYCYELCDAIPCNAIQMRNLVLSAFPRNMRLPDPFTPNLKIDSLQEITQPPKGSTTTLAALANVSFKKDLESYLRTRSPVTFLSELRGYLQISAQSQPGDSTLYNIPLINALVLYVGQMAIQAINPKNISMSSIAHSSHMDIFQNLAVDLDTQGRYLFLNAIANQLRYPNSHTHYFSCALLYLFAESNTEAIQEQITRVLLERLIVNRPHPWGLLVTFIELIKNPSFKFWNHEFVRCAPEIEKLFESVARSCMQQQQKSHTTGSSVQATGDV</sequence>
<proteinExistence type="inferred from homology"/>
<evidence type="ECO:0000256" key="4">
    <source>
        <dbReference type="ARBA" id="ARBA00023163"/>
    </source>
</evidence>
<dbReference type="Gene3D" id="1.25.40.790">
    <property type="match status" value="1"/>
</dbReference>
<evidence type="ECO:0000259" key="13">
    <source>
        <dbReference type="Pfam" id="PF25097"/>
    </source>
</evidence>
<feature type="domain" description="CCR4-Not complex component Not1 C-terminal" evidence="8">
    <location>
        <begin position="2155"/>
        <end position="2514"/>
    </location>
</feature>
<feature type="region of interest" description="Disordered" evidence="7">
    <location>
        <begin position="1304"/>
        <end position="1329"/>
    </location>
</feature>
<dbReference type="FunFam" id="1.25.40.180:FF:000005">
    <property type="entry name" value="Ccr4-not transcription complex subunit 1 isoform"/>
    <property type="match status" value="1"/>
</dbReference>
<feature type="domain" description="CCR4-NOT transcription complex subunit 1 CAF1-binding" evidence="10">
    <location>
        <begin position="1071"/>
        <end position="1295"/>
    </location>
</feature>
<dbReference type="Pfam" id="PF25097">
    <property type="entry name" value="ARM_Cnot1"/>
    <property type="match status" value="1"/>
</dbReference>
<comment type="caution">
    <text evidence="14">The sequence shown here is derived from an EMBL/GenBank/DDBJ whole genome shotgun (WGS) entry which is preliminary data.</text>
</comment>
<dbReference type="Pfam" id="PF16417">
    <property type="entry name" value="CNOT1_TTP_bind"/>
    <property type="match status" value="1"/>
</dbReference>
<dbReference type="GO" id="GO:0005634">
    <property type="term" value="C:nucleus"/>
    <property type="evidence" value="ECO:0007669"/>
    <property type="project" value="UniProtKB-SubCell"/>
</dbReference>
<feature type="domain" description="CCR4-NOT transcription complex subunit 1 TTP binding" evidence="11">
    <location>
        <begin position="754"/>
        <end position="937"/>
    </location>
</feature>
<keyword evidence="15" id="KW-1185">Reference proteome</keyword>
<dbReference type="STRING" id="1965070.A0A3S3NVQ6"/>
<reference evidence="14 15" key="1">
    <citation type="journal article" date="2018" name="Gigascience">
        <title>Genomes of trombidid mites reveal novel predicted allergens and laterally-transferred genes associated with secondary metabolism.</title>
        <authorList>
            <person name="Dong X."/>
            <person name="Chaisiri K."/>
            <person name="Xia D."/>
            <person name="Armstrong S.D."/>
            <person name="Fang Y."/>
            <person name="Donnelly M.J."/>
            <person name="Kadowaki T."/>
            <person name="McGarry J.W."/>
            <person name="Darby A.C."/>
            <person name="Makepeace B.L."/>
        </authorList>
    </citation>
    <scope>NUCLEOTIDE SEQUENCE [LARGE SCALE GENOMIC DNA]</scope>
    <source>
        <strain evidence="14">UoL-WK</strain>
    </source>
</reference>
<dbReference type="FunFam" id="1.25.40.800:FF:000001">
    <property type="entry name" value="CCR4-NOT transcription complex subunit 1"/>
    <property type="match status" value="1"/>
</dbReference>
<feature type="compositionally biased region" description="Low complexity" evidence="7">
    <location>
        <begin position="1034"/>
        <end position="1050"/>
    </location>
</feature>
<evidence type="ECO:0000313" key="14">
    <source>
        <dbReference type="EMBL" id="RWS10080.1"/>
    </source>
</evidence>
<dbReference type="InterPro" id="IPR024557">
    <property type="entry name" value="CNOT1_dom_4"/>
</dbReference>
<dbReference type="FunFam" id="1.25.40.840:FF:000001">
    <property type="entry name" value="Ccr4-not transcription complex subunit 1 isoform"/>
    <property type="match status" value="1"/>
</dbReference>
<keyword evidence="2" id="KW-0678">Repressor</keyword>
<comment type="subcellular location">
    <subcellularLocation>
        <location evidence="1">Nucleus</location>
    </subcellularLocation>
</comment>
<dbReference type="InterPro" id="IPR032193">
    <property type="entry name" value="CNOT1_TTP_bind"/>
</dbReference>
<dbReference type="InterPro" id="IPR040398">
    <property type="entry name" value="Not1"/>
</dbReference>
<evidence type="ECO:0000259" key="8">
    <source>
        <dbReference type="Pfam" id="PF04054"/>
    </source>
</evidence>
<evidence type="ECO:0000256" key="6">
    <source>
        <dbReference type="ARBA" id="ARBA00025717"/>
    </source>
</evidence>
<name>A0A3S3NVQ6_9ACAR</name>
<dbReference type="Pfam" id="PF04054">
    <property type="entry name" value="Not1"/>
    <property type="match status" value="1"/>
</dbReference>
<accession>A0A3S3NVQ6</accession>
<dbReference type="GO" id="GO:0017148">
    <property type="term" value="P:negative regulation of translation"/>
    <property type="evidence" value="ECO:0007669"/>
    <property type="project" value="InterPro"/>
</dbReference>
<dbReference type="InterPro" id="IPR007196">
    <property type="entry name" value="CCR4-Not_Not1_C"/>
</dbReference>
<dbReference type="OrthoDB" id="1933107at2759"/>
<protein>
    <submittedName>
        <fullName evidence="14">CCR4-NOT transcription complex subunit 1-like protein</fullName>
    </submittedName>
</protein>
<comment type="similarity">
    <text evidence="6">Belongs to the CNOT1 family.</text>
</comment>
<dbReference type="InterPro" id="IPR032194">
    <property type="entry name" value="CNOT1_HEAT"/>
</dbReference>
<evidence type="ECO:0000256" key="5">
    <source>
        <dbReference type="ARBA" id="ARBA00023242"/>
    </source>
</evidence>
<feature type="domain" description="CCR4-NOT transcription complex subunit 1-like NOT1 connector" evidence="13">
    <location>
        <begin position="1730"/>
        <end position="1935"/>
    </location>
</feature>
<keyword evidence="5" id="KW-0539">Nucleus</keyword>
<dbReference type="Gene3D" id="1.25.40.800">
    <property type="match status" value="1"/>
</dbReference>
<gene>
    <name evidence="14" type="ORF">B4U79_15960</name>
</gene>
<dbReference type="GO" id="GO:0030015">
    <property type="term" value="C:CCR4-NOT core complex"/>
    <property type="evidence" value="ECO:0007669"/>
    <property type="project" value="InterPro"/>
</dbReference>
<evidence type="ECO:0000256" key="1">
    <source>
        <dbReference type="ARBA" id="ARBA00004123"/>
    </source>
</evidence>
<evidence type="ECO:0000256" key="7">
    <source>
        <dbReference type="SAM" id="MobiDB-lite"/>
    </source>
</evidence>
<evidence type="ECO:0000259" key="12">
    <source>
        <dbReference type="Pfam" id="PF16418"/>
    </source>
</evidence>
<dbReference type="GO" id="GO:0000288">
    <property type="term" value="P:nuclear-transcribed mRNA catabolic process, deadenylation-dependent decay"/>
    <property type="evidence" value="ECO:0007669"/>
    <property type="project" value="TreeGrafter"/>
</dbReference>
<evidence type="ECO:0000259" key="10">
    <source>
        <dbReference type="Pfam" id="PF16415"/>
    </source>
</evidence>
<keyword evidence="3" id="KW-0805">Transcription regulation</keyword>
<dbReference type="InterPro" id="IPR038535">
    <property type="entry name" value="CNOT1_TTP_bind_sf"/>
</dbReference>
<dbReference type="EMBL" id="NCKU01002232">
    <property type="protein sequence ID" value="RWS10080.1"/>
    <property type="molecule type" value="Genomic_DNA"/>
</dbReference>
<feature type="domain" description="CCR4-NOT transcription complex subunit 1 HEAT repeat" evidence="12">
    <location>
        <begin position="470"/>
        <end position="637"/>
    </location>
</feature>
<evidence type="ECO:0000313" key="15">
    <source>
        <dbReference type="Proteomes" id="UP000285301"/>
    </source>
</evidence>
<dbReference type="GO" id="GO:0000932">
    <property type="term" value="C:P-body"/>
    <property type="evidence" value="ECO:0007669"/>
    <property type="project" value="TreeGrafter"/>
</dbReference>
<evidence type="ECO:0000259" key="9">
    <source>
        <dbReference type="Pfam" id="PF12842"/>
    </source>
</evidence>
<keyword evidence="4" id="KW-0804">Transcription</keyword>
<dbReference type="GO" id="GO:0060090">
    <property type="term" value="F:molecular adaptor activity"/>
    <property type="evidence" value="ECO:0007669"/>
    <property type="project" value="TreeGrafter"/>
</dbReference>
<dbReference type="Pfam" id="PF16418">
    <property type="entry name" value="CNOT1_HEAT"/>
    <property type="match status" value="1"/>
</dbReference>
<evidence type="ECO:0000259" key="11">
    <source>
        <dbReference type="Pfam" id="PF16417"/>
    </source>
</evidence>
<dbReference type="CDD" id="cd20710">
    <property type="entry name" value="NOT1_connector"/>
    <property type="match status" value="1"/>
</dbReference>
<organism evidence="14 15">
    <name type="scientific">Dinothrombium tinctorium</name>
    <dbReference type="NCBI Taxonomy" id="1965070"/>
    <lineage>
        <taxon>Eukaryota</taxon>
        <taxon>Metazoa</taxon>
        <taxon>Ecdysozoa</taxon>
        <taxon>Arthropoda</taxon>
        <taxon>Chelicerata</taxon>
        <taxon>Arachnida</taxon>
        <taxon>Acari</taxon>
        <taxon>Acariformes</taxon>
        <taxon>Trombidiformes</taxon>
        <taxon>Prostigmata</taxon>
        <taxon>Anystina</taxon>
        <taxon>Parasitengona</taxon>
        <taxon>Trombidioidea</taxon>
        <taxon>Trombidiidae</taxon>
        <taxon>Dinothrombium</taxon>
    </lineage>
</organism>
<dbReference type="Proteomes" id="UP000285301">
    <property type="component" value="Unassembled WGS sequence"/>
</dbReference>
<dbReference type="Pfam" id="PF12842">
    <property type="entry name" value="DUF3819"/>
    <property type="match status" value="1"/>
</dbReference>
<dbReference type="Gene3D" id="1.25.40.180">
    <property type="match status" value="1"/>
</dbReference>
<dbReference type="Pfam" id="PF16415">
    <property type="entry name" value="CNOT1_CAF1_bind"/>
    <property type="match status" value="1"/>
</dbReference>
<feature type="compositionally biased region" description="Low complexity" evidence="7">
    <location>
        <begin position="1312"/>
        <end position="1329"/>
    </location>
</feature>
<dbReference type="PANTHER" id="PTHR13162:SF8">
    <property type="entry name" value="CCR4-NOT TRANSCRIPTION COMPLEX SUBUNIT 1"/>
    <property type="match status" value="1"/>
</dbReference>
<evidence type="ECO:0000256" key="2">
    <source>
        <dbReference type="ARBA" id="ARBA00022491"/>
    </source>
</evidence>
<feature type="domain" description="CCR4-NOT transcription complex subunit 1" evidence="9">
    <location>
        <begin position="1441"/>
        <end position="1585"/>
    </location>
</feature>
<dbReference type="PANTHER" id="PTHR13162">
    <property type="entry name" value="CCR4-NOT TRANSCRIPTION COMPLEX"/>
    <property type="match status" value="1"/>
</dbReference>
<dbReference type="InterPro" id="IPR032191">
    <property type="entry name" value="CNOT1_CAF1_bind"/>
</dbReference>
<dbReference type="InterPro" id="IPR055454">
    <property type="entry name" value="CNOT1-like_NOT1_connector"/>
</dbReference>